<accession>A0A399EWH7</accession>
<gene>
    <name evidence="1" type="ORF">Mterra_00855</name>
</gene>
<protein>
    <submittedName>
        <fullName evidence="1">Uncharacterized protein</fullName>
    </submittedName>
</protein>
<organism evidence="1 2">
    <name type="scientific">Calidithermus terrae</name>
    <dbReference type="NCBI Taxonomy" id="1408545"/>
    <lineage>
        <taxon>Bacteria</taxon>
        <taxon>Thermotogati</taxon>
        <taxon>Deinococcota</taxon>
        <taxon>Deinococci</taxon>
        <taxon>Thermales</taxon>
        <taxon>Thermaceae</taxon>
        <taxon>Calidithermus</taxon>
    </lineage>
</organism>
<keyword evidence="2" id="KW-1185">Reference proteome</keyword>
<name>A0A399EWH7_9DEIN</name>
<evidence type="ECO:0000313" key="2">
    <source>
        <dbReference type="Proteomes" id="UP000265715"/>
    </source>
</evidence>
<dbReference type="EMBL" id="QXDL01000023">
    <property type="protein sequence ID" value="RIH88904.1"/>
    <property type="molecule type" value="Genomic_DNA"/>
</dbReference>
<evidence type="ECO:0000313" key="1">
    <source>
        <dbReference type="EMBL" id="RIH88904.1"/>
    </source>
</evidence>
<dbReference type="AlphaFoldDB" id="A0A399EWH7"/>
<sequence>MTLMVLAPGLRKPAVWLKLTLLPGVIDMGSSGSLLSLKVMRVTLTSSVAEPVRRTVLESVVELLPGVLRLMTGVAEVAAAKLSSTTRVLLLPALSVAVRVMVFLPGLSSRMLSPKRNCARPVSSISRSSPSLMR</sequence>
<comment type="caution">
    <text evidence="1">The sequence shown here is derived from an EMBL/GenBank/DDBJ whole genome shotgun (WGS) entry which is preliminary data.</text>
</comment>
<proteinExistence type="predicted"/>
<dbReference type="Proteomes" id="UP000265715">
    <property type="component" value="Unassembled WGS sequence"/>
</dbReference>
<reference evidence="1 2" key="1">
    <citation type="submission" date="2018-08" db="EMBL/GenBank/DDBJ databases">
        <title>Meiothermus terrae DSM 26712 genome sequencing project.</title>
        <authorList>
            <person name="Da Costa M.S."/>
            <person name="Albuquerque L."/>
            <person name="Raposo P."/>
            <person name="Froufe H.J.C."/>
            <person name="Barroso C.S."/>
            <person name="Egas C."/>
        </authorList>
    </citation>
    <scope>NUCLEOTIDE SEQUENCE [LARGE SCALE GENOMIC DNA]</scope>
    <source>
        <strain evidence="1 2">DSM 26712</strain>
    </source>
</reference>